<name>A0ABM6LUD7_9GAMM</name>
<proteinExistence type="predicted"/>
<accession>A0ABM6LUD7</accession>
<dbReference type="Pfam" id="PF16358">
    <property type="entry name" value="RcsF"/>
    <property type="match status" value="1"/>
</dbReference>
<sequence length="93" mass="10263">MSWSSHSADIYRLGSLPSSNYKMVSIVNGESCQREYKAEPASESEALKALRADAARFKADAIIETQCFHLKPDADSICYSEVSCAGRAIQWVD</sequence>
<keyword evidence="2" id="KW-1185">Reference proteome</keyword>
<reference evidence="1 2" key="1">
    <citation type="submission" date="2017-06" db="EMBL/GenBank/DDBJ databases">
        <title>Complete genome sequence of Idiomarina piscisalsi strain 10PY1A isolated from soil of Soudi Arabia.</title>
        <authorList>
            <person name="Kim M.-C."/>
            <person name="Jung B.K."/>
            <person name="Budiyanto F."/>
            <person name="Nzila A."/>
            <person name="Shin J.-H."/>
        </authorList>
    </citation>
    <scope>NUCLEOTIDE SEQUENCE [LARGE SCALE GENOMIC DNA]</scope>
    <source>
        <strain evidence="1 2">10PY1A</strain>
    </source>
</reference>
<organism evidence="1 2">
    <name type="scientific">Idiomarina piscisalsi</name>
    <dbReference type="NCBI Taxonomy" id="1096243"/>
    <lineage>
        <taxon>Bacteria</taxon>
        <taxon>Pseudomonadati</taxon>
        <taxon>Pseudomonadota</taxon>
        <taxon>Gammaproteobacteria</taxon>
        <taxon>Alteromonadales</taxon>
        <taxon>Idiomarinaceae</taxon>
        <taxon>Idiomarina</taxon>
    </lineage>
</organism>
<gene>
    <name evidence="1" type="ORF">CEW91_07765</name>
</gene>
<dbReference type="RefSeq" id="WP_088768441.1">
    <property type="nucleotide sequence ID" value="NZ_CP022133.1"/>
</dbReference>
<dbReference type="InterPro" id="IPR030852">
    <property type="entry name" value="RcsF"/>
</dbReference>
<protein>
    <submittedName>
        <fullName evidence="1">Uncharacterized protein</fullName>
    </submittedName>
</protein>
<dbReference type="EMBL" id="CP022133">
    <property type="protein sequence ID" value="ASG66049.1"/>
    <property type="molecule type" value="Genomic_DNA"/>
</dbReference>
<dbReference type="Proteomes" id="UP000197717">
    <property type="component" value="Chromosome"/>
</dbReference>
<evidence type="ECO:0000313" key="2">
    <source>
        <dbReference type="Proteomes" id="UP000197717"/>
    </source>
</evidence>
<evidence type="ECO:0000313" key="1">
    <source>
        <dbReference type="EMBL" id="ASG66049.1"/>
    </source>
</evidence>
<dbReference type="Gene3D" id="3.30.110.70">
    <property type="entry name" value="Hypothetical protein apc22750. Chain B"/>
    <property type="match status" value="1"/>
</dbReference>